<name>A0ABS4Y471_9ACTN</name>
<keyword evidence="1" id="KW-0472">Membrane</keyword>
<keyword evidence="1" id="KW-1133">Transmembrane helix</keyword>
<accession>A0ABS4Y471</accession>
<comment type="caution">
    <text evidence="2">The sequence shown here is derived from an EMBL/GenBank/DDBJ whole genome shotgun (WGS) entry which is preliminary data.</text>
</comment>
<keyword evidence="1" id="KW-0812">Transmembrane</keyword>
<gene>
    <name evidence="2" type="ORF">JO379_003047</name>
</gene>
<dbReference type="Proteomes" id="UP001519291">
    <property type="component" value="Unassembled WGS sequence"/>
</dbReference>
<evidence type="ECO:0008006" key="4">
    <source>
        <dbReference type="Google" id="ProtNLM"/>
    </source>
</evidence>
<sequence length="90" mass="9550">MNDPGTEASGTTATVALELERLRGTMEAGFARVDGALALLVQRSDQTDKQLADHESRLYALERARWPLASIAALTALAGLVLSAWGLAAR</sequence>
<protein>
    <recommendedName>
        <fullName evidence="4">Haemolysin XhlA</fullName>
    </recommendedName>
</protein>
<evidence type="ECO:0000313" key="3">
    <source>
        <dbReference type="Proteomes" id="UP001519291"/>
    </source>
</evidence>
<evidence type="ECO:0000256" key="1">
    <source>
        <dbReference type="SAM" id="Phobius"/>
    </source>
</evidence>
<reference evidence="2 3" key="1">
    <citation type="submission" date="2021-03" db="EMBL/GenBank/DDBJ databases">
        <title>Sequencing the genomes of 1000 actinobacteria strains.</title>
        <authorList>
            <person name="Klenk H.-P."/>
        </authorList>
    </citation>
    <scope>NUCLEOTIDE SEQUENCE [LARGE SCALE GENOMIC DNA]</scope>
    <source>
        <strain evidence="2 3">DSM 41480</strain>
    </source>
</reference>
<feature type="transmembrane region" description="Helical" evidence="1">
    <location>
        <begin position="66"/>
        <end position="88"/>
    </location>
</feature>
<proteinExistence type="predicted"/>
<dbReference type="GeneID" id="91569907"/>
<keyword evidence="3" id="KW-1185">Reference proteome</keyword>
<dbReference type="EMBL" id="JAGIOH010000001">
    <property type="protein sequence ID" value="MBP2403578.1"/>
    <property type="molecule type" value="Genomic_DNA"/>
</dbReference>
<organism evidence="2 3">
    <name type="scientific">Streptomyces syringium</name>
    <dbReference type="NCBI Taxonomy" id="76729"/>
    <lineage>
        <taxon>Bacteria</taxon>
        <taxon>Bacillati</taxon>
        <taxon>Actinomycetota</taxon>
        <taxon>Actinomycetes</taxon>
        <taxon>Kitasatosporales</taxon>
        <taxon>Streptomycetaceae</taxon>
        <taxon>Streptomyces</taxon>
    </lineage>
</organism>
<evidence type="ECO:0000313" key="2">
    <source>
        <dbReference type="EMBL" id="MBP2403578.1"/>
    </source>
</evidence>
<dbReference type="RefSeq" id="WP_130878956.1">
    <property type="nucleotide sequence ID" value="NZ_JAGIOH010000001.1"/>
</dbReference>